<keyword evidence="4" id="KW-1185">Reference proteome</keyword>
<evidence type="ECO:0000256" key="1">
    <source>
        <dbReference type="SAM" id="SignalP"/>
    </source>
</evidence>
<dbReference type="InterPro" id="IPR026444">
    <property type="entry name" value="Secre_tail"/>
</dbReference>
<name>A0A2P8D8G9_9BACT</name>
<proteinExistence type="predicted"/>
<evidence type="ECO:0000259" key="2">
    <source>
        <dbReference type="Pfam" id="PF18962"/>
    </source>
</evidence>
<gene>
    <name evidence="3" type="ORF">B0I18_102431</name>
</gene>
<dbReference type="Pfam" id="PF18962">
    <property type="entry name" value="Por_Secre_tail"/>
    <property type="match status" value="1"/>
</dbReference>
<dbReference type="Proteomes" id="UP000240572">
    <property type="component" value="Unassembled WGS sequence"/>
</dbReference>
<comment type="caution">
    <text evidence="3">The sequence shown here is derived from an EMBL/GenBank/DDBJ whole genome shotgun (WGS) entry which is preliminary data.</text>
</comment>
<reference evidence="3 4" key="1">
    <citation type="submission" date="2018-03" db="EMBL/GenBank/DDBJ databases">
        <title>Genomic Encyclopedia of Type Strains, Phase III (KMG-III): the genomes of soil and plant-associated and newly described type strains.</title>
        <authorList>
            <person name="Whitman W."/>
        </authorList>
    </citation>
    <scope>NUCLEOTIDE SEQUENCE [LARGE SCALE GENOMIC DNA]</scope>
    <source>
        <strain evidence="3 4">CGMCC 1.12700</strain>
    </source>
</reference>
<dbReference type="InterPro" id="IPR012332">
    <property type="entry name" value="Autotransporter_pectin_lyase_C"/>
</dbReference>
<evidence type="ECO:0000313" key="4">
    <source>
        <dbReference type="Proteomes" id="UP000240572"/>
    </source>
</evidence>
<dbReference type="EMBL" id="PYGD01000002">
    <property type="protein sequence ID" value="PSK93461.1"/>
    <property type="molecule type" value="Genomic_DNA"/>
</dbReference>
<feature type="chain" id="PRO_5015154896" evidence="1">
    <location>
        <begin position="24"/>
        <end position="573"/>
    </location>
</feature>
<protein>
    <submittedName>
        <fullName evidence="3">Putative secreted protein (Por secretion system target)</fullName>
    </submittedName>
</protein>
<organism evidence="3 4">
    <name type="scientific">Taibaiella chishuiensis</name>
    <dbReference type="NCBI Taxonomy" id="1434707"/>
    <lineage>
        <taxon>Bacteria</taxon>
        <taxon>Pseudomonadati</taxon>
        <taxon>Bacteroidota</taxon>
        <taxon>Chitinophagia</taxon>
        <taxon>Chitinophagales</taxon>
        <taxon>Chitinophagaceae</taxon>
        <taxon>Taibaiella</taxon>
    </lineage>
</organism>
<dbReference type="NCBIfam" id="TIGR04183">
    <property type="entry name" value="Por_Secre_tail"/>
    <property type="match status" value="1"/>
</dbReference>
<keyword evidence="1" id="KW-0732">Signal</keyword>
<dbReference type="RefSeq" id="WP_106522462.1">
    <property type="nucleotide sequence ID" value="NZ_PYGD01000002.1"/>
</dbReference>
<feature type="domain" description="Secretion system C-terminal sorting" evidence="2">
    <location>
        <begin position="497"/>
        <end position="572"/>
    </location>
</feature>
<dbReference type="AlphaFoldDB" id="A0A2P8D8G9"/>
<dbReference type="OrthoDB" id="5500612at2"/>
<evidence type="ECO:0000313" key="3">
    <source>
        <dbReference type="EMBL" id="PSK93461.1"/>
    </source>
</evidence>
<accession>A0A2P8D8G9</accession>
<feature type="signal peptide" evidence="1">
    <location>
        <begin position="1"/>
        <end position="23"/>
    </location>
</feature>
<sequence>MYRTQKTLIASLLLTTAAFYTQAQTPCTFQVPTTQSNLQVPSGATWCITADMSANAEIASGGVLRIAKGVTVTLWSLNNFNGTIENYGTLTTGGINAGNSSTTIRNLGTLTINSGINANSGIQLINETNSTFQLNGGANLNAGSVLTNSGVIDINGSLNMNGTVTITNNTDAKITFSNGVNLSGNGSVLTNNGMLTINSGDFNTHSGTTLNNSGRLTIVGGNFNPSSTVTNKGWFDARHFININSGAVITNKCRFVAREGFNNNATFTNDGLVWVSNSGNPKITINGGATFTNTVNGKVRGADFDNNGTVVGSGEFYFTGITRQQGNFNGNDAGNPIKFFAANLAPNANYPNSYFNVGVQGINVMRPASLTPADTNSFYTFCGEQTFTTGGTPLPVTLTGFSAYAENCSVILNWATAEETKFDHFEIEGSANASQFKSLAQVASQGPKGGNYNYTLAQTPDTRYYRLKITDLGNKVTYSKTLNVTNTCTGLETSWKVYPNPASQDNMIQVSDIAVTEGRVVITNLMGVTVKTVPVAAARQGFRISGVYAGTYLVSVYNQDGKRMTSTQKLVIR</sequence>
<dbReference type="Gene3D" id="2.160.20.20">
    <property type="match status" value="1"/>
</dbReference>